<feature type="compositionally biased region" description="Polar residues" evidence="1">
    <location>
        <begin position="333"/>
        <end position="342"/>
    </location>
</feature>
<protein>
    <submittedName>
        <fullName evidence="2">Uncharacterized protein</fullName>
    </submittedName>
</protein>
<evidence type="ECO:0000256" key="1">
    <source>
        <dbReference type="SAM" id="MobiDB-lite"/>
    </source>
</evidence>
<gene>
    <name evidence="2" type="ORF">GQ26_0011090</name>
</gene>
<dbReference type="GO" id="GO:0000329">
    <property type="term" value="C:fungal-type vacuole membrane"/>
    <property type="evidence" value="ECO:0007669"/>
    <property type="project" value="TreeGrafter"/>
</dbReference>
<organism evidence="2">
    <name type="scientific">Talaromyces marneffei PM1</name>
    <dbReference type="NCBI Taxonomy" id="1077442"/>
    <lineage>
        <taxon>Eukaryota</taxon>
        <taxon>Fungi</taxon>
        <taxon>Dikarya</taxon>
        <taxon>Ascomycota</taxon>
        <taxon>Pezizomycotina</taxon>
        <taxon>Eurotiomycetes</taxon>
        <taxon>Eurotiomycetidae</taxon>
        <taxon>Eurotiales</taxon>
        <taxon>Trichocomaceae</taxon>
        <taxon>Talaromyces</taxon>
        <taxon>Talaromyces sect. Talaromyces</taxon>
    </lineage>
</organism>
<evidence type="ECO:0000313" key="2">
    <source>
        <dbReference type="EMBL" id="KFX53252.1"/>
    </source>
</evidence>
<comment type="caution">
    <text evidence="2">The sequence shown here is derived from an EMBL/GenBank/DDBJ whole genome shotgun (WGS) entry which is preliminary data.</text>
</comment>
<reference evidence="2" key="1">
    <citation type="journal article" date="2014" name="PLoS Genet.">
        <title>Signature Gene Expression Reveals Novel Clues to the Molecular Mechanisms of Dimorphic Transition in Penicillium marneffei.</title>
        <authorList>
            <person name="Yang E."/>
            <person name="Wang G."/>
            <person name="Cai J."/>
            <person name="Woo P.C."/>
            <person name="Lau S.K."/>
            <person name="Yuen K.-Y."/>
            <person name="Chow W.-N."/>
            <person name="Lin X."/>
        </authorList>
    </citation>
    <scope>NUCLEOTIDE SEQUENCE [LARGE SCALE GENOMIC DNA]</scope>
    <source>
        <strain evidence="2">PM1</strain>
    </source>
</reference>
<feature type="region of interest" description="Disordered" evidence="1">
    <location>
        <begin position="537"/>
        <end position="659"/>
    </location>
</feature>
<dbReference type="GO" id="GO:0031931">
    <property type="term" value="C:TORC1 complex"/>
    <property type="evidence" value="ECO:0007669"/>
    <property type="project" value="TreeGrafter"/>
</dbReference>
<feature type="compositionally biased region" description="Acidic residues" evidence="1">
    <location>
        <begin position="190"/>
        <end position="200"/>
    </location>
</feature>
<feature type="compositionally biased region" description="Polar residues" evidence="1">
    <location>
        <begin position="634"/>
        <end position="645"/>
    </location>
</feature>
<accession>A0A093VL20</accession>
<feature type="compositionally biased region" description="Polar residues" evidence="1">
    <location>
        <begin position="537"/>
        <end position="574"/>
    </location>
</feature>
<sequence length="685" mass="73281">MSPTSNSHVTSPGKRPGLARRSVSSHAIVSTRTSPATNATDATDPQKATAVAGHKARAHVVGGGHRAHGRNPSFGKNLNKLQRMHPTQNMHLFNEGTTTIGTGARHQRKKSAPVTPVESPRTSGSHVRWEGGNTSLGEHKSHGSSMRKNYSTPALHRNTSAIIPRKALVTDRPQSAKSRPKKSVGFELVGDSDSEEEWEDSTQSPESTRRGSAVQSTKDSAESSQVLVDPLTFVKRSYPQIPQSRSLPESTISNLPQAIEDSDDETANHERASSVSSREQERDSEQESQTHEPEDIANRLLNQSRVSKAPPAMSSISAVGTATGIDTARRNESITSLNNLASNHGGPRHAPSVPSSQAQSSLPQSSSIEGGVSRFIVNPQAGAHATSRTDSDPNTPSSFLPHYHPQAPLTPERSTAKKAKATSPQPRPLGDGIPSRTQQKLWLQRTATLTTSPPDSNGSSALPQSTIDPVFIAASHTRNGQYDNGRGAVNGSARVGASHDSEVKHTRKAFEKTSLELDVVRRFQSPTKNSFTRLQQLANTSDRPNTASESTSNFLAKSSKSAPSLTTGQFSNALPNRRAKAAAASSGDNESSTESADNTRHRASKPGRVYFQDHDDVINISDTSSDPAERLAVESQQGGSSSANGPTGMDSKAVSGTDREGYFATEQEMLLRRMWESRGEVASPG</sequence>
<feature type="region of interest" description="Disordered" evidence="1">
    <location>
        <begin position="1"/>
        <end position="73"/>
    </location>
</feature>
<dbReference type="PANTHER" id="PTHR22794:SF2">
    <property type="entry name" value="THAP DOMAIN-CONTAINING PROTEIN 11"/>
    <property type="match status" value="1"/>
</dbReference>
<dbReference type="eggNOG" id="ENOG502QSCZ">
    <property type="taxonomic scope" value="Eukaryota"/>
</dbReference>
<name>A0A093VL20_TALMA</name>
<feature type="compositionally biased region" description="Basic and acidic residues" evidence="1">
    <location>
        <begin position="266"/>
        <end position="297"/>
    </location>
</feature>
<feature type="region of interest" description="Disordered" evidence="1">
    <location>
        <begin position="239"/>
        <end position="435"/>
    </location>
</feature>
<dbReference type="EMBL" id="JPOX01000001">
    <property type="protein sequence ID" value="KFX53252.1"/>
    <property type="molecule type" value="Genomic_DNA"/>
</dbReference>
<proteinExistence type="predicted"/>
<feature type="compositionally biased region" description="Polar residues" evidence="1">
    <location>
        <begin position="22"/>
        <end position="43"/>
    </location>
</feature>
<feature type="compositionally biased region" description="Polar residues" evidence="1">
    <location>
        <begin position="240"/>
        <end position="256"/>
    </location>
</feature>
<feature type="region of interest" description="Disordered" evidence="1">
    <location>
        <begin position="101"/>
        <end position="227"/>
    </location>
</feature>
<feature type="compositionally biased region" description="Polar residues" evidence="1">
    <location>
        <begin position="143"/>
        <end position="161"/>
    </location>
</feature>
<feature type="compositionally biased region" description="Polar residues" evidence="1">
    <location>
        <begin position="586"/>
        <end position="596"/>
    </location>
</feature>
<dbReference type="AlphaFoldDB" id="A0A093VL20"/>
<dbReference type="PANTHER" id="PTHR22794">
    <property type="entry name" value="THAP DOMAIN PROTEIN 11"/>
    <property type="match status" value="1"/>
</dbReference>
<feature type="compositionally biased region" description="Polar residues" evidence="1">
    <location>
        <begin position="1"/>
        <end position="10"/>
    </location>
</feature>
<feature type="compositionally biased region" description="Polar residues" evidence="1">
    <location>
        <begin position="213"/>
        <end position="226"/>
    </location>
</feature>
<feature type="compositionally biased region" description="Polar residues" evidence="1">
    <location>
        <begin position="386"/>
        <end position="398"/>
    </location>
</feature>
<dbReference type="HOGENOM" id="CLU_029628_0_0_1"/>
<feature type="compositionally biased region" description="Low complexity" evidence="1">
    <location>
        <begin position="351"/>
        <end position="367"/>
    </location>
</feature>